<evidence type="ECO:0000259" key="1">
    <source>
        <dbReference type="PROSITE" id="PS51186"/>
    </source>
</evidence>
<accession>A0ABY2J8Z4</accession>
<gene>
    <name evidence="2" type="ORF">E3O65_04415</name>
</gene>
<reference evidence="2 3" key="1">
    <citation type="submission" date="2019-03" db="EMBL/GenBank/DDBJ databases">
        <title>Genomics of glacier-inhabiting Cryobacterium strains.</title>
        <authorList>
            <person name="Liu Q."/>
            <person name="Xin Y.-H."/>
        </authorList>
    </citation>
    <scope>NUCLEOTIDE SEQUENCE [LARGE SCALE GENOMIC DNA]</scope>
    <source>
        <strain evidence="2 3">TMT4-23</strain>
    </source>
</reference>
<dbReference type="RefSeq" id="WP_134362507.1">
    <property type="nucleotide sequence ID" value="NZ_SOGJ01000011.1"/>
</dbReference>
<evidence type="ECO:0000313" key="2">
    <source>
        <dbReference type="EMBL" id="TFD00347.1"/>
    </source>
</evidence>
<dbReference type="InterPro" id="IPR016181">
    <property type="entry name" value="Acyl_CoA_acyltransferase"/>
</dbReference>
<proteinExistence type="predicted"/>
<dbReference type="Pfam" id="PF00583">
    <property type="entry name" value="Acetyltransf_1"/>
    <property type="match status" value="1"/>
</dbReference>
<feature type="domain" description="N-acetyltransferase" evidence="1">
    <location>
        <begin position="56"/>
        <end position="202"/>
    </location>
</feature>
<name>A0ABY2J8Z4_9MICO</name>
<dbReference type="SUPFAM" id="SSF55729">
    <property type="entry name" value="Acyl-CoA N-acyltransferases (Nat)"/>
    <property type="match status" value="1"/>
</dbReference>
<keyword evidence="3" id="KW-1185">Reference proteome</keyword>
<evidence type="ECO:0000313" key="3">
    <source>
        <dbReference type="Proteomes" id="UP000298355"/>
    </source>
</evidence>
<dbReference type="Proteomes" id="UP000298355">
    <property type="component" value="Unassembled WGS sequence"/>
</dbReference>
<dbReference type="EMBL" id="SOGJ01000011">
    <property type="protein sequence ID" value="TFD00347.1"/>
    <property type="molecule type" value="Genomic_DNA"/>
</dbReference>
<organism evidence="2 3">
    <name type="scientific">Cryobacterium breve</name>
    <dbReference type="NCBI Taxonomy" id="1259258"/>
    <lineage>
        <taxon>Bacteria</taxon>
        <taxon>Bacillati</taxon>
        <taxon>Actinomycetota</taxon>
        <taxon>Actinomycetes</taxon>
        <taxon>Micrococcales</taxon>
        <taxon>Microbacteriaceae</taxon>
        <taxon>Cryobacterium</taxon>
    </lineage>
</organism>
<dbReference type="InterPro" id="IPR000182">
    <property type="entry name" value="GNAT_dom"/>
</dbReference>
<dbReference type="Gene3D" id="3.40.630.30">
    <property type="match status" value="1"/>
</dbReference>
<protein>
    <recommendedName>
        <fullName evidence="1">N-acetyltransferase domain-containing protein</fullName>
    </recommendedName>
</protein>
<comment type="caution">
    <text evidence="2">The sequence shown here is derived from an EMBL/GenBank/DDBJ whole genome shotgun (WGS) entry which is preliminary data.</text>
</comment>
<dbReference type="PROSITE" id="PS51186">
    <property type="entry name" value="GNAT"/>
    <property type="match status" value="1"/>
</dbReference>
<sequence>MGDLQIVRAEDPRVADLEASGYRLVGESWGARLHLAEAPDLTRIQQAVAGAEVSGITILELSAEYADAVCDLELANNADYPFTPATFQAPPERESIRGFWASGKRIFGALDGGVLVAVVVGQVVDGTGNNDFASVLSTHRGRGLGAAVAAASIVTFAKEGVREFTAGGAAANAGRLGLVRSMGFNVEEQWRSYERQLLLTCAPGTNLMPGICFARSVPATTSQLKSAMPT</sequence>